<keyword evidence="2" id="KW-0812">Transmembrane</keyword>
<keyword evidence="2" id="KW-0472">Membrane</keyword>
<dbReference type="PANTHER" id="PTHR18939">
    <property type="entry name" value="RIBOSOME BINDING PROTEIN-1"/>
    <property type="match status" value="1"/>
</dbReference>
<evidence type="ECO:0000313" key="4">
    <source>
        <dbReference type="Proteomes" id="UP000410492"/>
    </source>
</evidence>
<dbReference type="AlphaFoldDB" id="A0A653DHZ5"/>
<accession>A0A653DHZ5</accession>
<evidence type="ECO:0000313" key="3">
    <source>
        <dbReference type="EMBL" id="VEN59841.1"/>
    </source>
</evidence>
<gene>
    <name evidence="3" type="ORF">CALMAC_LOCUS17715</name>
</gene>
<dbReference type="InterPro" id="IPR040248">
    <property type="entry name" value="RRBP1"/>
</dbReference>
<evidence type="ECO:0000256" key="2">
    <source>
        <dbReference type="SAM" id="Phobius"/>
    </source>
</evidence>
<feature type="region of interest" description="Disordered" evidence="1">
    <location>
        <begin position="49"/>
        <end position="88"/>
    </location>
</feature>
<keyword evidence="4" id="KW-1185">Reference proteome</keyword>
<dbReference type="GO" id="GO:0005789">
    <property type="term" value="C:endoplasmic reticulum membrane"/>
    <property type="evidence" value="ECO:0007669"/>
    <property type="project" value="TreeGrafter"/>
</dbReference>
<reference evidence="3 4" key="1">
    <citation type="submission" date="2019-01" db="EMBL/GenBank/DDBJ databases">
        <authorList>
            <person name="Sayadi A."/>
        </authorList>
    </citation>
    <scope>NUCLEOTIDE SEQUENCE [LARGE SCALE GENOMIC DNA]</scope>
</reference>
<feature type="compositionally biased region" description="Basic residues" evidence="1">
    <location>
        <begin position="57"/>
        <end position="70"/>
    </location>
</feature>
<feature type="transmembrane region" description="Helical" evidence="2">
    <location>
        <begin position="12"/>
        <end position="29"/>
    </location>
</feature>
<evidence type="ECO:0000256" key="1">
    <source>
        <dbReference type="SAM" id="MobiDB-lite"/>
    </source>
</evidence>
<sequence length="149" mass="16868">MVVKMIDLTTPLIFVAIFLFAFLSLFIVYKVGIREKSYEEALAEQRQQNNTLLGIKSKPKDKKNKKAGKKPKSDKTNEARQMMPKKAHAVPEKIVIQLVDTPLHDQAEKHSETHPKANLEPVKSSNLLTIYVLGFVKLNDFLCCNSCVN</sequence>
<dbReference type="Proteomes" id="UP000410492">
    <property type="component" value="Unassembled WGS sequence"/>
</dbReference>
<dbReference type="PANTHER" id="PTHR18939:SF4">
    <property type="entry name" value="RIBOSOME-BINDING PROTEIN 1"/>
    <property type="match status" value="1"/>
</dbReference>
<name>A0A653DHZ5_CALMS</name>
<proteinExistence type="predicted"/>
<organism evidence="3 4">
    <name type="scientific">Callosobruchus maculatus</name>
    <name type="common">Southern cowpea weevil</name>
    <name type="synonym">Pulse bruchid</name>
    <dbReference type="NCBI Taxonomy" id="64391"/>
    <lineage>
        <taxon>Eukaryota</taxon>
        <taxon>Metazoa</taxon>
        <taxon>Ecdysozoa</taxon>
        <taxon>Arthropoda</taxon>
        <taxon>Hexapoda</taxon>
        <taxon>Insecta</taxon>
        <taxon>Pterygota</taxon>
        <taxon>Neoptera</taxon>
        <taxon>Endopterygota</taxon>
        <taxon>Coleoptera</taxon>
        <taxon>Polyphaga</taxon>
        <taxon>Cucujiformia</taxon>
        <taxon>Chrysomeloidea</taxon>
        <taxon>Chrysomelidae</taxon>
        <taxon>Bruchinae</taxon>
        <taxon>Bruchini</taxon>
        <taxon>Callosobruchus</taxon>
    </lineage>
</organism>
<keyword evidence="2" id="KW-1133">Transmembrane helix</keyword>
<dbReference type="EMBL" id="CAACVG010012175">
    <property type="protein sequence ID" value="VEN59841.1"/>
    <property type="molecule type" value="Genomic_DNA"/>
</dbReference>
<protein>
    <recommendedName>
        <fullName evidence="5">Ribosome receptor lysine/proline rich domain-containing protein</fullName>
    </recommendedName>
</protein>
<evidence type="ECO:0008006" key="5">
    <source>
        <dbReference type="Google" id="ProtNLM"/>
    </source>
</evidence>